<dbReference type="Gene3D" id="1.10.3660.10">
    <property type="entry name" value="6-phosphogluconate dehydrogenase C-terminal like domain"/>
    <property type="match status" value="1"/>
</dbReference>
<dbReference type="EMBL" id="BAAANT010000027">
    <property type="protein sequence ID" value="GAA2149854.1"/>
    <property type="molecule type" value="Genomic_DNA"/>
</dbReference>
<dbReference type="Pfam" id="PF20463">
    <property type="entry name" value="PDH_C"/>
    <property type="match status" value="1"/>
</dbReference>
<dbReference type="SUPFAM" id="SSF51735">
    <property type="entry name" value="NAD(P)-binding Rossmann-fold domains"/>
    <property type="match status" value="1"/>
</dbReference>
<dbReference type="InterPro" id="IPR036291">
    <property type="entry name" value="NAD(P)-bd_dom_sf"/>
</dbReference>
<organism evidence="4 5">
    <name type="scientific">Kitasatospora kazusensis</name>
    <dbReference type="NCBI Taxonomy" id="407974"/>
    <lineage>
        <taxon>Bacteria</taxon>
        <taxon>Bacillati</taxon>
        <taxon>Actinomycetota</taxon>
        <taxon>Actinomycetes</taxon>
        <taxon>Kitasatosporales</taxon>
        <taxon>Streptomycetaceae</taxon>
        <taxon>Kitasatospora</taxon>
    </lineage>
</organism>
<comment type="similarity">
    <text evidence="1">Belongs to the prephenate/arogenate dehydrogenase family.</text>
</comment>
<sequence>MVVGGSGAVGGLFVSCLASSDVEVLVVDGRPPEDGRLRYEQGDITDLGPHLAEELAAADLVLLAVPEPVAVAAVKAVAAVLRPDALLVDTLSVKQRIVAALRADAPGVEALSLNPMFAPSLGFEGRPVATVVVHDGPAARSLLDLIRLWGGRVVPVTSQEHDRLAGATQALTHAAVLGFGLALGGLGVGAAESRQIAPPPHQVLLAMLARITAGTPEVYWDVQAANPEAAAARQALADGVRRIADLLATGTEEDFAAALHEVRDGFGPELQHYRDLCARLFESV</sequence>
<evidence type="ECO:0000256" key="2">
    <source>
        <dbReference type="ARBA" id="ARBA00023002"/>
    </source>
</evidence>
<gene>
    <name evidence="4" type="ORF">GCM10009760_43500</name>
</gene>
<dbReference type="PROSITE" id="PS51176">
    <property type="entry name" value="PDH_ADH"/>
    <property type="match status" value="1"/>
</dbReference>
<dbReference type="InterPro" id="IPR050812">
    <property type="entry name" value="Preph/Arog_dehydrog"/>
</dbReference>
<keyword evidence="5" id="KW-1185">Reference proteome</keyword>
<dbReference type="Pfam" id="PF02153">
    <property type="entry name" value="PDH_N"/>
    <property type="match status" value="1"/>
</dbReference>
<dbReference type="InterPro" id="IPR046826">
    <property type="entry name" value="PDH_N"/>
</dbReference>
<comment type="caution">
    <text evidence="4">The sequence shown here is derived from an EMBL/GenBank/DDBJ whole genome shotgun (WGS) entry which is preliminary data.</text>
</comment>
<feature type="domain" description="Prephenate/arogenate dehydrogenase" evidence="3">
    <location>
        <begin position="1"/>
        <end position="277"/>
    </location>
</feature>
<name>A0ABP5LR61_9ACTN</name>
<dbReference type="InterPro" id="IPR003099">
    <property type="entry name" value="Prephen_DH"/>
</dbReference>
<dbReference type="Gene3D" id="3.40.50.720">
    <property type="entry name" value="NAD(P)-binding Rossmann-like Domain"/>
    <property type="match status" value="1"/>
</dbReference>
<dbReference type="InterPro" id="IPR008927">
    <property type="entry name" value="6-PGluconate_DH-like_C_sf"/>
</dbReference>
<dbReference type="PANTHER" id="PTHR21363:SF0">
    <property type="entry name" value="PREPHENATE DEHYDROGENASE [NADP(+)]"/>
    <property type="match status" value="1"/>
</dbReference>
<evidence type="ECO:0000256" key="1">
    <source>
        <dbReference type="ARBA" id="ARBA00007964"/>
    </source>
</evidence>
<protein>
    <recommendedName>
        <fullName evidence="3">Prephenate/arogenate dehydrogenase domain-containing protein</fullName>
    </recommendedName>
</protein>
<dbReference type="SUPFAM" id="SSF48179">
    <property type="entry name" value="6-phosphogluconate dehydrogenase C-terminal domain-like"/>
    <property type="match status" value="1"/>
</dbReference>
<keyword evidence="2" id="KW-0560">Oxidoreductase</keyword>
<accession>A0ABP5LR61</accession>
<evidence type="ECO:0000259" key="3">
    <source>
        <dbReference type="PROSITE" id="PS51176"/>
    </source>
</evidence>
<dbReference type="Proteomes" id="UP001422759">
    <property type="component" value="Unassembled WGS sequence"/>
</dbReference>
<evidence type="ECO:0000313" key="5">
    <source>
        <dbReference type="Proteomes" id="UP001422759"/>
    </source>
</evidence>
<reference evidence="5" key="1">
    <citation type="journal article" date="2019" name="Int. J. Syst. Evol. Microbiol.">
        <title>The Global Catalogue of Microorganisms (GCM) 10K type strain sequencing project: providing services to taxonomists for standard genome sequencing and annotation.</title>
        <authorList>
            <consortium name="The Broad Institute Genomics Platform"/>
            <consortium name="The Broad Institute Genome Sequencing Center for Infectious Disease"/>
            <person name="Wu L."/>
            <person name="Ma J."/>
        </authorList>
    </citation>
    <scope>NUCLEOTIDE SEQUENCE [LARGE SCALE GENOMIC DNA]</scope>
    <source>
        <strain evidence="5">JCM 14560</strain>
    </source>
</reference>
<proteinExistence type="inferred from homology"/>
<evidence type="ECO:0000313" key="4">
    <source>
        <dbReference type="EMBL" id="GAA2149854.1"/>
    </source>
</evidence>
<dbReference type="InterPro" id="IPR046825">
    <property type="entry name" value="PDH_C"/>
</dbReference>
<dbReference type="PANTHER" id="PTHR21363">
    <property type="entry name" value="PREPHENATE DEHYDROGENASE"/>
    <property type="match status" value="1"/>
</dbReference>